<evidence type="ECO:0000259" key="2">
    <source>
        <dbReference type="Pfam" id="PF07603"/>
    </source>
</evidence>
<dbReference type="AlphaFoldDB" id="A0A0B0ETX7"/>
<reference evidence="3 4" key="1">
    <citation type="submission" date="2014-10" db="EMBL/GenBank/DDBJ databases">
        <title>Draft genome of anammox bacterium scalindua brodae, obtained using differential coverage binning of sequence data from two enrichment reactors.</title>
        <authorList>
            <person name="Speth D.R."/>
            <person name="Russ L."/>
            <person name="Kartal B."/>
            <person name="Op den Camp H.J."/>
            <person name="Dutilh B.E."/>
            <person name="Jetten M.S."/>
        </authorList>
    </citation>
    <scope>NUCLEOTIDE SEQUENCE [LARGE SCALE GENOMIC DNA]</scope>
    <source>
        <strain evidence="3">RU1</strain>
    </source>
</reference>
<dbReference type="Proteomes" id="UP000030652">
    <property type="component" value="Unassembled WGS sequence"/>
</dbReference>
<dbReference type="EMBL" id="JRYO01000014">
    <property type="protein sequence ID" value="KHE94125.1"/>
    <property type="molecule type" value="Genomic_DNA"/>
</dbReference>
<dbReference type="Pfam" id="PF07603">
    <property type="entry name" value="Lcl_C"/>
    <property type="match status" value="1"/>
</dbReference>
<evidence type="ECO:0000313" key="3">
    <source>
        <dbReference type="EMBL" id="KHE94125.1"/>
    </source>
</evidence>
<name>A0A0B0ETX7_9BACT</name>
<evidence type="ECO:0000313" key="4">
    <source>
        <dbReference type="Proteomes" id="UP000030652"/>
    </source>
</evidence>
<dbReference type="eggNOG" id="COG0515">
    <property type="taxonomic scope" value="Bacteria"/>
</dbReference>
<dbReference type="InterPro" id="IPR011460">
    <property type="entry name" value="Lcl_C"/>
</dbReference>
<proteinExistence type="predicted"/>
<organism evidence="3 4">
    <name type="scientific">Candidatus Scalindua brodae</name>
    <dbReference type="NCBI Taxonomy" id="237368"/>
    <lineage>
        <taxon>Bacteria</taxon>
        <taxon>Pseudomonadati</taxon>
        <taxon>Planctomycetota</taxon>
        <taxon>Candidatus Brocadiia</taxon>
        <taxon>Candidatus Brocadiales</taxon>
        <taxon>Candidatus Scalinduaceae</taxon>
        <taxon>Candidatus Scalindua</taxon>
    </lineage>
</organism>
<protein>
    <recommendedName>
        <fullName evidence="2">Lcl C-terminal domain-containing protein</fullName>
    </recommendedName>
</protein>
<feature type="chain" id="PRO_5002055243" description="Lcl C-terminal domain-containing protein" evidence="1">
    <location>
        <begin position="19"/>
        <end position="206"/>
    </location>
</feature>
<feature type="signal peptide" evidence="1">
    <location>
        <begin position="1"/>
        <end position="18"/>
    </location>
</feature>
<accession>A0A0B0ETX7</accession>
<evidence type="ECO:0000256" key="1">
    <source>
        <dbReference type="SAM" id="SignalP"/>
    </source>
</evidence>
<gene>
    <name evidence="3" type="ORF">SCABRO_00115</name>
</gene>
<keyword evidence="1" id="KW-0732">Signal</keyword>
<feature type="domain" description="Lcl C-terminal" evidence="2">
    <location>
        <begin position="82"/>
        <end position="195"/>
    </location>
</feature>
<comment type="caution">
    <text evidence="3">The sequence shown here is derived from an EMBL/GenBank/DDBJ whole genome shotgun (WGS) entry which is preliminary data.</text>
</comment>
<sequence>MRKFLLLNILITSFVLLSAVTFESASGEYQQRVKLRSTYKSLSRSDHDGFKNLMIGKLGGNQEDGRIIEHNYKLETIDGDKVVIDGVTGLMWHQSGSGGFGDSWQKAEEWVVKLNDKGYAGFHNWRLPTLEEAASLLRSSKDSGGLYIDKIFASAQKYLWTGDIYKKEDRWFVDLNQGNITWSSKYLYGFNRNLRANFVRPVRSHN</sequence>